<proteinExistence type="inferred from homology"/>
<comment type="similarity">
    <text evidence="2">Belongs to the polysaccharide deacetylase family.</text>
</comment>
<evidence type="ECO:0000313" key="7">
    <source>
        <dbReference type="EMBL" id="PPQ31190.1"/>
    </source>
</evidence>
<evidence type="ECO:0000256" key="3">
    <source>
        <dbReference type="ARBA" id="ARBA00020071"/>
    </source>
</evidence>
<organism evidence="7 8">
    <name type="scientific">Rhodoblastus sphagnicola</name>
    <dbReference type="NCBI Taxonomy" id="333368"/>
    <lineage>
        <taxon>Bacteria</taxon>
        <taxon>Pseudomonadati</taxon>
        <taxon>Pseudomonadota</taxon>
        <taxon>Alphaproteobacteria</taxon>
        <taxon>Hyphomicrobiales</taxon>
        <taxon>Rhodoblastaceae</taxon>
        <taxon>Rhodoblastus</taxon>
    </lineage>
</organism>
<evidence type="ECO:0000256" key="5">
    <source>
        <dbReference type="ARBA" id="ARBA00022801"/>
    </source>
</evidence>
<accession>A0A2S6N9A3</accession>
<gene>
    <name evidence="7" type="ORF">CCR94_09955</name>
</gene>
<dbReference type="Proteomes" id="UP000239089">
    <property type="component" value="Unassembled WGS sequence"/>
</dbReference>
<comment type="caution">
    <text evidence="7">The sequence shown here is derived from an EMBL/GenBank/DDBJ whole genome shotgun (WGS) entry which is preliminary data.</text>
</comment>
<evidence type="ECO:0000256" key="4">
    <source>
        <dbReference type="ARBA" id="ARBA00022723"/>
    </source>
</evidence>
<evidence type="ECO:0000256" key="2">
    <source>
        <dbReference type="ARBA" id="ARBA00010973"/>
    </source>
</evidence>
<dbReference type="PROSITE" id="PS51677">
    <property type="entry name" value="NODB"/>
    <property type="match status" value="1"/>
</dbReference>
<evidence type="ECO:0000313" key="8">
    <source>
        <dbReference type="Proteomes" id="UP000239089"/>
    </source>
</evidence>
<dbReference type="PANTHER" id="PTHR10587">
    <property type="entry name" value="GLYCOSYL TRANSFERASE-RELATED"/>
    <property type="match status" value="1"/>
</dbReference>
<dbReference type="GO" id="GO:0016810">
    <property type="term" value="F:hydrolase activity, acting on carbon-nitrogen (but not peptide) bonds"/>
    <property type="evidence" value="ECO:0007669"/>
    <property type="project" value="InterPro"/>
</dbReference>
<dbReference type="InterPro" id="IPR011330">
    <property type="entry name" value="Glyco_hydro/deAcase_b/a-brl"/>
</dbReference>
<dbReference type="OrthoDB" id="276604at2"/>
<keyword evidence="4" id="KW-0479">Metal-binding</keyword>
<dbReference type="RefSeq" id="WP_104507721.1">
    <property type="nucleotide sequence ID" value="NZ_JACIGC010000001.1"/>
</dbReference>
<sequence>MTVKKRLICGLALAFALSPAVSRAQSRLPTCGPDVLGVSRELAVGGAPQIGLKTYPRTLALEDHEVVLTFDDGPAPTTRKVLDALAAQCAKATFFLIGRNAEAMPELVRREIAEGHTVGSHSWSHPSKSLRAQNLAAAIEEIEHGDRAVQAASGGKASHFLRFPGFGDSPALLEAVAKRDMPVFATDLWASDWNPMTPERELNLVMARLRKAGRGIVLLHDIHKQTADMIPALLRTLHAEGFRLVHFVPGAKAPETRAAPAGWSSETEAFYSKKLGDGAQPARPAPSTN</sequence>
<dbReference type="Pfam" id="PF01522">
    <property type="entry name" value="Polysacc_deac_1"/>
    <property type="match status" value="1"/>
</dbReference>
<dbReference type="InterPro" id="IPR050248">
    <property type="entry name" value="Polysacc_deacetylase_ArnD"/>
</dbReference>
<dbReference type="PANTHER" id="PTHR10587:SF133">
    <property type="entry name" value="CHITIN DEACETYLASE 1-RELATED"/>
    <property type="match status" value="1"/>
</dbReference>
<name>A0A2S6N9A3_9HYPH</name>
<dbReference type="SUPFAM" id="SSF88713">
    <property type="entry name" value="Glycoside hydrolase/deacetylase"/>
    <property type="match status" value="1"/>
</dbReference>
<comment type="function">
    <text evidence="1">Is involved in generating a small heat-stable compound (Nod), an acylated oligomer of N-acetylglucosamine, that stimulates mitosis in various plant protoplasts.</text>
</comment>
<protein>
    <recommendedName>
        <fullName evidence="3">Chitooligosaccharide deacetylase</fullName>
    </recommendedName>
    <alternativeName>
        <fullName evidence="6">Nodulation protein B</fullName>
    </alternativeName>
</protein>
<dbReference type="CDD" id="cd10917">
    <property type="entry name" value="CE4_NodB_like_6s_7s"/>
    <property type="match status" value="1"/>
</dbReference>
<evidence type="ECO:0000256" key="1">
    <source>
        <dbReference type="ARBA" id="ARBA00003236"/>
    </source>
</evidence>
<dbReference type="GO" id="GO:0046872">
    <property type="term" value="F:metal ion binding"/>
    <property type="evidence" value="ECO:0007669"/>
    <property type="project" value="UniProtKB-KW"/>
</dbReference>
<dbReference type="AlphaFoldDB" id="A0A2S6N9A3"/>
<dbReference type="InterPro" id="IPR002509">
    <property type="entry name" value="NODB_dom"/>
</dbReference>
<dbReference type="GO" id="GO:0005975">
    <property type="term" value="P:carbohydrate metabolic process"/>
    <property type="evidence" value="ECO:0007669"/>
    <property type="project" value="InterPro"/>
</dbReference>
<dbReference type="EMBL" id="NHSJ01000063">
    <property type="protein sequence ID" value="PPQ31190.1"/>
    <property type="molecule type" value="Genomic_DNA"/>
</dbReference>
<dbReference type="Gene3D" id="3.20.20.370">
    <property type="entry name" value="Glycoside hydrolase/deacetylase"/>
    <property type="match status" value="1"/>
</dbReference>
<reference evidence="7 8" key="1">
    <citation type="journal article" date="2018" name="Arch. Microbiol.">
        <title>New insights into the metabolic potential of the phototrophic purple bacterium Rhodopila globiformis DSM 161(T) from its draft genome sequence and evidence for a vanadium-dependent nitrogenase.</title>
        <authorList>
            <person name="Imhoff J.F."/>
            <person name="Rahn T."/>
            <person name="Kunzel S."/>
            <person name="Neulinger S.C."/>
        </authorList>
    </citation>
    <scope>NUCLEOTIDE SEQUENCE [LARGE SCALE GENOMIC DNA]</scope>
    <source>
        <strain evidence="7 8">DSM 16996</strain>
    </source>
</reference>
<evidence type="ECO:0000256" key="6">
    <source>
        <dbReference type="ARBA" id="ARBA00032976"/>
    </source>
</evidence>
<dbReference type="GO" id="GO:0016020">
    <property type="term" value="C:membrane"/>
    <property type="evidence" value="ECO:0007669"/>
    <property type="project" value="TreeGrafter"/>
</dbReference>
<keyword evidence="8" id="KW-1185">Reference proteome</keyword>
<keyword evidence="5" id="KW-0378">Hydrolase</keyword>